<keyword evidence="10" id="KW-0472">Membrane</keyword>
<dbReference type="Pfam" id="PF00067">
    <property type="entry name" value="p450"/>
    <property type="match status" value="1"/>
</dbReference>
<keyword evidence="6" id="KW-0843">Virulence</keyword>
<organism evidence="11 12">
    <name type="scientific">Botryotinia convoluta</name>
    <dbReference type="NCBI Taxonomy" id="54673"/>
    <lineage>
        <taxon>Eukaryota</taxon>
        <taxon>Fungi</taxon>
        <taxon>Dikarya</taxon>
        <taxon>Ascomycota</taxon>
        <taxon>Pezizomycotina</taxon>
        <taxon>Leotiomycetes</taxon>
        <taxon>Helotiales</taxon>
        <taxon>Sclerotiniaceae</taxon>
        <taxon>Botryotinia</taxon>
    </lineage>
</organism>
<dbReference type="GO" id="GO:0020037">
    <property type="term" value="F:heme binding"/>
    <property type="evidence" value="ECO:0007669"/>
    <property type="project" value="InterPro"/>
</dbReference>
<comment type="cofactor">
    <cofactor evidence="1 8">
        <name>heme</name>
        <dbReference type="ChEBI" id="CHEBI:30413"/>
    </cofactor>
</comment>
<keyword evidence="10" id="KW-1133">Transmembrane helix</keyword>
<dbReference type="PANTHER" id="PTHR24305:SF157">
    <property type="entry name" value="N-ACETYLTRYPTOPHAN 6-HYDROXYLASE IVOC-RELATED"/>
    <property type="match status" value="1"/>
</dbReference>
<dbReference type="CDD" id="cd11062">
    <property type="entry name" value="CYP58-like"/>
    <property type="match status" value="1"/>
</dbReference>
<evidence type="ECO:0008006" key="13">
    <source>
        <dbReference type="Google" id="ProtNLM"/>
    </source>
</evidence>
<feature type="transmembrane region" description="Helical" evidence="10">
    <location>
        <begin position="6"/>
        <end position="28"/>
    </location>
</feature>
<dbReference type="Proteomes" id="UP000297527">
    <property type="component" value="Unassembled WGS sequence"/>
</dbReference>
<evidence type="ECO:0000256" key="8">
    <source>
        <dbReference type="PIRSR" id="PIRSR602403-1"/>
    </source>
</evidence>
<keyword evidence="3 8" id="KW-0479">Metal-binding</keyword>
<dbReference type="EMBL" id="PQXN01000099">
    <property type="protein sequence ID" value="TGO54960.1"/>
    <property type="molecule type" value="Genomic_DNA"/>
</dbReference>
<keyword evidence="7 9" id="KW-0503">Monooxygenase</keyword>
<evidence type="ECO:0000256" key="4">
    <source>
        <dbReference type="ARBA" id="ARBA00023002"/>
    </source>
</evidence>
<reference evidence="11 12" key="1">
    <citation type="submission" date="2017-12" db="EMBL/GenBank/DDBJ databases">
        <title>Comparative genomics of Botrytis spp.</title>
        <authorList>
            <person name="Valero-Jimenez C.A."/>
            <person name="Tapia P."/>
            <person name="Veloso J."/>
            <person name="Silva-Moreno E."/>
            <person name="Staats M."/>
            <person name="Valdes J.H."/>
            <person name="Van Kan J.A.L."/>
        </authorList>
    </citation>
    <scope>NUCLEOTIDE SEQUENCE [LARGE SCALE GENOMIC DNA]</scope>
    <source>
        <strain evidence="11 12">MUCL11595</strain>
    </source>
</reference>
<keyword evidence="5 8" id="KW-0408">Iron</keyword>
<evidence type="ECO:0000256" key="9">
    <source>
        <dbReference type="RuleBase" id="RU000461"/>
    </source>
</evidence>
<dbReference type="GO" id="GO:0004497">
    <property type="term" value="F:monooxygenase activity"/>
    <property type="evidence" value="ECO:0007669"/>
    <property type="project" value="UniProtKB-KW"/>
</dbReference>
<dbReference type="PROSITE" id="PS00086">
    <property type="entry name" value="CYTOCHROME_P450"/>
    <property type="match status" value="1"/>
</dbReference>
<evidence type="ECO:0000256" key="1">
    <source>
        <dbReference type="ARBA" id="ARBA00001971"/>
    </source>
</evidence>
<dbReference type="InterPro" id="IPR001128">
    <property type="entry name" value="Cyt_P450"/>
</dbReference>
<name>A0A4Z1I824_9HELO</name>
<dbReference type="AlphaFoldDB" id="A0A4Z1I824"/>
<proteinExistence type="inferred from homology"/>
<protein>
    <recommendedName>
        <fullName evidence="13">Cytochrome P450</fullName>
    </recommendedName>
</protein>
<evidence type="ECO:0000256" key="3">
    <source>
        <dbReference type="ARBA" id="ARBA00022723"/>
    </source>
</evidence>
<dbReference type="PRINTS" id="PR00465">
    <property type="entry name" value="EP450IV"/>
</dbReference>
<dbReference type="InterPro" id="IPR002403">
    <property type="entry name" value="Cyt_P450_E_grp-IV"/>
</dbReference>
<comment type="similarity">
    <text evidence="2 9">Belongs to the cytochrome P450 family.</text>
</comment>
<evidence type="ECO:0000256" key="2">
    <source>
        <dbReference type="ARBA" id="ARBA00010617"/>
    </source>
</evidence>
<keyword evidence="8 9" id="KW-0349">Heme</keyword>
<dbReference type="InterPro" id="IPR017972">
    <property type="entry name" value="Cyt_P450_CS"/>
</dbReference>
<dbReference type="GO" id="GO:0016705">
    <property type="term" value="F:oxidoreductase activity, acting on paired donors, with incorporation or reduction of molecular oxygen"/>
    <property type="evidence" value="ECO:0007669"/>
    <property type="project" value="InterPro"/>
</dbReference>
<dbReference type="InterPro" id="IPR036396">
    <property type="entry name" value="Cyt_P450_sf"/>
</dbReference>
<evidence type="ECO:0000313" key="11">
    <source>
        <dbReference type="EMBL" id="TGO54960.1"/>
    </source>
</evidence>
<accession>A0A4Z1I824</accession>
<keyword evidence="4 9" id="KW-0560">Oxidoreductase</keyword>
<dbReference type="SUPFAM" id="SSF48264">
    <property type="entry name" value="Cytochrome P450"/>
    <property type="match status" value="1"/>
</dbReference>
<sequence length="459" mass="51833">MVLLKIVETTLLVSLISAIVGTIYRLYFHPLRRIPGPKLAALTWWYEFYFDVIKPGQYVFHIKKLHEEYGIIIANSTELGPIIRITPDEIHVNDFGVLDTIYAPPSSRRDKYARNLKQLRVPGSVGSTVSFDVHKKRREALVPFFSKRNLCDVISSHAVDKSPLNLSDVLFAFSNERSMAENFLFSHEVNNLADEKKAASLRRNTYQLSRGVHRNKHMPWIPDLLEKLPKSMTKPIMPPGLVDMFALLAVSFLQRRIFRDGPTGKESLYDSVLDNTSLPESEKSLPRLHNEGALLVLAGTESLAKTLSIVFYHLISNSAILAKLRKELKSLPDNVTWTQLEQFPYLSAVIEEGNRLAFGVTARTARISYEPLTYTPSQYVINPTMFSKSYAIPQGTPVSTTTLSAHTAASVFPDPFTFEPERWLGENGRVLRKFQMAFGKGGRKCLGIELARDEVVEYG</sequence>
<gene>
    <name evidence="11" type="ORF">BCON_0099g00200</name>
</gene>
<evidence type="ECO:0000256" key="6">
    <source>
        <dbReference type="ARBA" id="ARBA00023026"/>
    </source>
</evidence>
<keyword evidence="10" id="KW-0812">Transmembrane</keyword>
<dbReference type="GO" id="GO:0005506">
    <property type="term" value="F:iron ion binding"/>
    <property type="evidence" value="ECO:0007669"/>
    <property type="project" value="InterPro"/>
</dbReference>
<evidence type="ECO:0000256" key="7">
    <source>
        <dbReference type="ARBA" id="ARBA00023033"/>
    </source>
</evidence>
<comment type="caution">
    <text evidence="11">The sequence shown here is derived from an EMBL/GenBank/DDBJ whole genome shotgun (WGS) entry which is preliminary data.</text>
</comment>
<dbReference type="OrthoDB" id="3945418at2759"/>
<feature type="binding site" description="axial binding residue" evidence="8">
    <location>
        <position position="445"/>
    </location>
    <ligand>
        <name>heme</name>
        <dbReference type="ChEBI" id="CHEBI:30413"/>
    </ligand>
    <ligandPart>
        <name>Fe</name>
        <dbReference type="ChEBI" id="CHEBI:18248"/>
    </ligandPart>
</feature>
<dbReference type="Gene3D" id="1.10.630.10">
    <property type="entry name" value="Cytochrome P450"/>
    <property type="match status" value="1"/>
</dbReference>
<evidence type="ECO:0000313" key="12">
    <source>
        <dbReference type="Proteomes" id="UP000297527"/>
    </source>
</evidence>
<keyword evidence="12" id="KW-1185">Reference proteome</keyword>
<evidence type="ECO:0000256" key="5">
    <source>
        <dbReference type="ARBA" id="ARBA00023004"/>
    </source>
</evidence>
<evidence type="ECO:0000256" key="10">
    <source>
        <dbReference type="SAM" id="Phobius"/>
    </source>
</evidence>
<dbReference type="PANTHER" id="PTHR24305">
    <property type="entry name" value="CYTOCHROME P450"/>
    <property type="match status" value="1"/>
</dbReference>
<dbReference type="InterPro" id="IPR050121">
    <property type="entry name" value="Cytochrome_P450_monoxygenase"/>
</dbReference>